<reference evidence="2 3" key="1">
    <citation type="submission" date="2022-02" db="EMBL/GenBank/DDBJ databases">
        <title>Draft genome sequence of Mezorhizobium retamae strain IRAMC:0171 isolated from Retama raetam nodules.</title>
        <authorList>
            <person name="Bengaied R."/>
            <person name="Sbissi I."/>
            <person name="Huber K."/>
            <person name="Ghodbane F."/>
            <person name="Nouioui I."/>
            <person name="Tarhouni M."/>
            <person name="Gtari M."/>
        </authorList>
    </citation>
    <scope>NUCLEOTIDE SEQUENCE [LARGE SCALE GENOMIC DNA]</scope>
    <source>
        <strain evidence="2 3">IRAMC:0171</strain>
    </source>
</reference>
<keyword evidence="3" id="KW-1185">Reference proteome</keyword>
<dbReference type="Proteomes" id="UP001201701">
    <property type="component" value="Unassembled WGS sequence"/>
</dbReference>
<dbReference type="InterPro" id="IPR016181">
    <property type="entry name" value="Acyl_CoA_acyltransferase"/>
</dbReference>
<evidence type="ECO:0000259" key="1">
    <source>
        <dbReference type="PROSITE" id="PS51186"/>
    </source>
</evidence>
<feature type="domain" description="N-acetyltransferase" evidence="1">
    <location>
        <begin position="37"/>
        <end position="182"/>
    </location>
</feature>
<dbReference type="RefSeq" id="WP_239362989.1">
    <property type="nucleotide sequence ID" value="NZ_JAKREW010000004.1"/>
</dbReference>
<protein>
    <submittedName>
        <fullName evidence="2">GNAT family N-acetyltransferase</fullName>
    </submittedName>
</protein>
<evidence type="ECO:0000313" key="3">
    <source>
        <dbReference type="Proteomes" id="UP001201701"/>
    </source>
</evidence>
<dbReference type="PANTHER" id="PTHR43441:SF2">
    <property type="entry name" value="FAMILY ACETYLTRANSFERASE, PUTATIVE (AFU_ORTHOLOGUE AFUA_7G00850)-RELATED"/>
    <property type="match status" value="1"/>
</dbReference>
<evidence type="ECO:0000313" key="2">
    <source>
        <dbReference type="EMBL" id="MCG7504722.1"/>
    </source>
</evidence>
<accession>A0ABS9QBC1</accession>
<comment type="caution">
    <text evidence="2">The sequence shown here is derived from an EMBL/GenBank/DDBJ whole genome shotgun (WGS) entry which is preliminary data.</text>
</comment>
<dbReference type="SUPFAM" id="SSF55729">
    <property type="entry name" value="Acyl-CoA N-acyltransferases (Nat)"/>
    <property type="match status" value="1"/>
</dbReference>
<dbReference type="Gene3D" id="3.40.630.30">
    <property type="match status" value="1"/>
</dbReference>
<dbReference type="PROSITE" id="PS51186">
    <property type="entry name" value="GNAT"/>
    <property type="match status" value="1"/>
</dbReference>
<organism evidence="2 3">
    <name type="scientific">Mesorhizobium retamae</name>
    <dbReference type="NCBI Taxonomy" id="2912854"/>
    <lineage>
        <taxon>Bacteria</taxon>
        <taxon>Pseudomonadati</taxon>
        <taxon>Pseudomonadota</taxon>
        <taxon>Alphaproteobacteria</taxon>
        <taxon>Hyphomicrobiales</taxon>
        <taxon>Phyllobacteriaceae</taxon>
        <taxon>Mesorhizobium</taxon>
    </lineage>
</organism>
<dbReference type="InterPro" id="IPR000182">
    <property type="entry name" value="GNAT_dom"/>
</dbReference>
<name>A0ABS9QBC1_9HYPH</name>
<dbReference type="Pfam" id="PF13302">
    <property type="entry name" value="Acetyltransf_3"/>
    <property type="match status" value="1"/>
</dbReference>
<sequence length="226" mass="26546">MTEDLKNWQPRPRPERKVLEGRYVRLEPLDAARHGDGLFEASSVSDADGRFRWLPEFAPEKREDFQPWLDRAQASSDPLYFTVIDKASGRIAGRQTLMRIEPAHGVIEIGNIYWGPLISRKPAATEAQFLFMRYAFDELGYRRYEWKCNNNNAPSKRAAERFGFQFEGIFRQHLVVKGENRDTAWYSIIDEEWPALKKAYEAWLDSENFDEKGQQKRRLEDFYASI</sequence>
<dbReference type="EMBL" id="JAKREW010000004">
    <property type="protein sequence ID" value="MCG7504722.1"/>
    <property type="molecule type" value="Genomic_DNA"/>
</dbReference>
<dbReference type="PANTHER" id="PTHR43441">
    <property type="entry name" value="RIBOSOMAL-PROTEIN-SERINE ACETYLTRANSFERASE"/>
    <property type="match status" value="1"/>
</dbReference>
<gene>
    <name evidence="2" type="ORF">L4923_06765</name>
</gene>
<dbReference type="InterPro" id="IPR051908">
    <property type="entry name" value="Ribosomal_N-acetyltransferase"/>
</dbReference>
<proteinExistence type="predicted"/>